<evidence type="ECO:0000313" key="3">
    <source>
        <dbReference type="EMBL" id="GAA4299959.1"/>
    </source>
</evidence>
<feature type="transmembrane region" description="Helical" evidence="2">
    <location>
        <begin position="7"/>
        <end position="23"/>
    </location>
</feature>
<keyword evidence="2" id="KW-1133">Transmembrane helix</keyword>
<sequence length="92" mass="11062">MIMRFPLKAILIGVLVGAALFFAPFRFPFFFFFIFLFFWLSRAFFWGGWRRGYGYPWHYPYRDGNGPDDRIPVDGRHSFRDRTGEEQQIPVQ</sequence>
<keyword evidence="4" id="KW-1185">Reference proteome</keyword>
<comment type="caution">
    <text evidence="3">The sequence shown here is derived from an EMBL/GenBank/DDBJ whole genome shotgun (WGS) entry which is preliminary data.</text>
</comment>
<organism evidence="3 4">
    <name type="scientific">Compostibacter hankyongensis</name>
    <dbReference type="NCBI Taxonomy" id="1007089"/>
    <lineage>
        <taxon>Bacteria</taxon>
        <taxon>Pseudomonadati</taxon>
        <taxon>Bacteroidota</taxon>
        <taxon>Chitinophagia</taxon>
        <taxon>Chitinophagales</taxon>
        <taxon>Chitinophagaceae</taxon>
        <taxon>Compostibacter</taxon>
    </lineage>
</organism>
<keyword evidence="2" id="KW-0812">Transmembrane</keyword>
<keyword evidence="2" id="KW-0472">Membrane</keyword>
<name>A0ABP8FC17_9BACT</name>
<protein>
    <recommendedName>
        <fullName evidence="5">Secreted protein</fullName>
    </recommendedName>
</protein>
<evidence type="ECO:0008006" key="5">
    <source>
        <dbReference type="Google" id="ProtNLM"/>
    </source>
</evidence>
<evidence type="ECO:0000313" key="4">
    <source>
        <dbReference type="Proteomes" id="UP001501207"/>
    </source>
</evidence>
<dbReference type="EMBL" id="BAABFN010000001">
    <property type="protein sequence ID" value="GAA4299959.1"/>
    <property type="molecule type" value="Genomic_DNA"/>
</dbReference>
<gene>
    <name evidence="3" type="ORF">GCM10023143_00580</name>
</gene>
<feature type="transmembrane region" description="Helical" evidence="2">
    <location>
        <begin position="29"/>
        <end position="49"/>
    </location>
</feature>
<accession>A0ABP8FC17</accession>
<feature type="region of interest" description="Disordered" evidence="1">
    <location>
        <begin position="66"/>
        <end position="92"/>
    </location>
</feature>
<dbReference type="Proteomes" id="UP001501207">
    <property type="component" value="Unassembled WGS sequence"/>
</dbReference>
<feature type="compositionally biased region" description="Basic and acidic residues" evidence="1">
    <location>
        <begin position="66"/>
        <end position="85"/>
    </location>
</feature>
<proteinExistence type="predicted"/>
<reference evidence="4" key="1">
    <citation type="journal article" date="2019" name="Int. J. Syst. Evol. Microbiol.">
        <title>The Global Catalogue of Microorganisms (GCM) 10K type strain sequencing project: providing services to taxonomists for standard genome sequencing and annotation.</title>
        <authorList>
            <consortium name="The Broad Institute Genomics Platform"/>
            <consortium name="The Broad Institute Genome Sequencing Center for Infectious Disease"/>
            <person name="Wu L."/>
            <person name="Ma J."/>
        </authorList>
    </citation>
    <scope>NUCLEOTIDE SEQUENCE [LARGE SCALE GENOMIC DNA]</scope>
    <source>
        <strain evidence="4">JCM 17664</strain>
    </source>
</reference>
<evidence type="ECO:0000256" key="1">
    <source>
        <dbReference type="SAM" id="MobiDB-lite"/>
    </source>
</evidence>
<evidence type="ECO:0000256" key="2">
    <source>
        <dbReference type="SAM" id="Phobius"/>
    </source>
</evidence>